<dbReference type="PANTHER" id="PTHR21301:SF10">
    <property type="entry name" value="REVERSE TRANSCRIPTASE DOMAIN-CONTAINING PROTEIN"/>
    <property type="match status" value="1"/>
</dbReference>
<comment type="caution">
    <text evidence="1">The sequence shown here is derived from an EMBL/GenBank/DDBJ whole genome shotgun (WGS) entry which is preliminary data.</text>
</comment>
<evidence type="ECO:0008006" key="3">
    <source>
        <dbReference type="Google" id="ProtNLM"/>
    </source>
</evidence>
<dbReference type="Proteomes" id="UP001159428">
    <property type="component" value="Unassembled WGS sequence"/>
</dbReference>
<evidence type="ECO:0000313" key="1">
    <source>
        <dbReference type="EMBL" id="CAH3118294.1"/>
    </source>
</evidence>
<gene>
    <name evidence="1" type="ORF">PMEA_00007270</name>
</gene>
<dbReference type="AlphaFoldDB" id="A0AAU9WLR2"/>
<feature type="non-terminal residue" evidence="1">
    <location>
        <position position="1"/>
    </location>
</feature>
<keyword evidence="2" id="KW-1185">Reference proteome</keyword>
<accession>A0AAU9WLR2</accession>
<name>A0AAU9WLR2_9CNID</name>
<dbReference type="PANTHER" id="PTHR21301">
    <property type="entry name" value="REVERSE TRANSCRIPTASE"/>
    <property type="match status" value="1"/>
</dbReference>
<evidence type="ECO:0000313" key="2">
    <source>
        <dbReference type="Proteomes" id="UP001159428"/>
    </source>
</evidence>
<protein>
    <recommendedName>
        <fullName evidence="3">Reverse transcriptase</fullName>
    </recommendedName>
</protein>
<reference evidence="1 2" key="1">
    <citation type="submission" date="2022-05" db="EMBL/GenBank/DDBJ databases">
        <authorList>
            <consortium name="Genoscope - CEA"/>
            <person name="William W."/>
        </authorList>
    </citation>
    <scope>NUCLEOTIDE SEQUENCE [LARGE SCALE GENOMIC DNA]</scope>
</reference>
<dbReference type="EMBL" id="CALNXJ010000016">
    <property type="protein sequence ID" value="CAH3118294.1"/>
    <property type="molecule type" value="Genomic_DNA"/>
</dbReference>
<proteinExistence type="predicted"/>
<sequence>LSKIHKPNNPGRPIVSACSCPTELISSYLDKIMAPIVKTLPSYIKDSQHALEIFRDFSFLGQNKLIFTMDIISLYTVIPNDEGLRALKHFFDHRTVKPALKHYSV</sequence>
<organism evidence="1 2">
    <name type="scientific">Pocillopora meandrina</name>
    <dbReference type="NCBI Taxonomy" id="46732"/>
    <lineage>
        <taxon>Eukaryota</taxon>
        <taxon>Metazoa</taxon>
        <taxon>Cnidaria</taxon>
        <taxon>Anthozoa</taxon>
        <taxon>Hexacorallia</taxon>
        <taxon>Scleractinia</taxon>
        <taxon>Astrocoeniina</taxon>
        <taxon>Pocilloporidae</taxon>
        <taxon>Pocillopora</taxon>
    </lineage>
</organism>